<evidence type="ECO:0000256" key="2">
    <source>
        <dbReference type="SAM" id="MobiDB-lite"/>
    </source>
</evidence>
<evidence type="ECO:0000256" key="1">
    <source>
        <dbReference type="SAM" id="Coils"/>
    </source>
</evidence>
<feature type="region of interest" description="Disordered" evidence="2">
    <location>
        <begin position="38"/>
        <end position="59"/>
    </location>
</feature>
<keyword evidence="4" id="KW-1185">Reference proteome</keyword>
<protein>
    <submittedName>
        <fullName evidence="3">Uncharacterized protein</fullName>
    </submittedName>
</protein>
<proteinExistence type="predicted"/>
<dbReference type="AlphaFoldDB" id="A0A6G0X7M4"/>
<accession>A0A6G0X7M4</accession>
<feature type="coiled-coil region" evidence="1">
    <location>
        <begin position="61"/>
        <end position="88"/>
    </location>
</feature>
<evidence type="ECO:0000313" key="3">
    <source>
        <dbReference type="EMBL" id="KAF0736042.1"/>
    </source>
</evidence>
<keyword evidence="1" id="KW-0175">Coiled coil</keyword>
<dbReference type="EMBL" id="VJMJ01000090">
    <property type="protein sequence ID" value="KAF0736042.1"/>
    <property type="molecule type" value="Genomic_DNA"/>
</dbReference>
<dbReference type="Proteomes" id="UP000481153">
    <property type="component" value="Unassembled WGS sequence"/>
</dbReference>
<dbReference type="VEuPathDB" id="FungiDB:AeMF1_001867"/>
<evidence type="ECO:0000313" key="4">
    <source>
        <dbReference type="Proteomes" id="UP000481153"/>
    </source>
</evidence>
<gene>
    <name evidence="3" type="ORF">Ae201684_007630</name>
</gene>
<name>A0A6G0X7M4_9STRA</name>
<reference evidence="3 4" key="1">
    <citation type="submission" date="2019-07" db="EMBL/GenBank/DDBJ databases">
        <title>Genomics analysis of Aphanomyces spp. identifies a new class of oomycete effector associated with host adaptation.</title>
        <authorList>
            <person name="Gaulin E."/>
        </authorList>
    </citation>
    <scope>NUCLEOTIDE SEQUENCE [LARGE SCALE GENOMIC DNA]</scope>
    <source>
        <strain evidence="3 4">ATCC 201684</strain>
    </source>
</reference>
<organism evidence="3 4">
    <name type="scientific">Aphanomyces euteiches</name>
    <dbReference type="NCBI Taxonomy" id="100861"/>
    <lineage>
        <taxon>Eukaryota</taxon>
        <taxon>Sar</taxon>
        <taxon>Stramenopiles</taxon>
        <taxon>Oomycota</taxon>
        <taxon>Saprolegniomycetes</taxon>
        <taxon>Saprolegniales</taxon>
        <taxon>Verrucalvaceae</taxon>
        <taxon>Aphanomyces</taxon>
    </lineage>
</organism>
<comment type="caution">
    <text evidence="3">The sequence shown here is derived from an EMBL/GenBank/DDBJ whole genome shotgun (WGS) entry which is preliminary data.</text>
</comment>
<sequence length="268" mass="30812">MSGDEGWDVEADLGFLLPDFTVAEADFSAVCDLLATGDNGRVTTTPKPKRKRKPAPRVPYEAQQRQAILNLRTEIKVLEDQVEHSKCAVALQKPATPWEALALRQRLEARRVLQEHQELRAAVELNRSYIDKMIALYRKTPRQQEHLAADWQVYRLPAELIPRRAAIQAIAERQHARKDSAYIMAGLINQAENLLRVRFINRSSPDVVHYEESTHSILPAPHDVVSRAIWHVYSRQEMPRTSNATQVVREWVDDHTLYERLTESRRAS</sequence>